<keyword evidence="1" id="KW-0812">Transmembrane</keyword>
<proteinExistence type="predicted"/>
<dbReference type="Proteomes" id="UP000681722">
    <property type="component" value="Unassembled WGS sequence"/>
</dbReference>
<comment type="caution">
    <text evidence="2">The sequence shown here is derived from an EMBL/GenBank/DDBJ whole genome shotgun (WGS) entry which is preliminary data.</text>
</comment>
<dbReference type="EMBL" id="CAJOBC010010847">
    <property type="protein sequence ID" value="CAF4005452.1"/>
    <property type="molecule type" value="Genomic_DNA"/>
</dbReference>
<evidence type="ECO:0000313" key="3">
    <source>
        <dbReference type="EMBL" id="CAF4005452.1"/>
    </source>
</evidence>
<feature type="transmembrane region" description="Helical" evidence="1">
    <location>
        <begin position="21"/>
        <end position="44"/>
    </location>
</feature>
<dbReference type="Gene3D" id="3.90.550.10">
    <property type="entry name" value="Spore Coat Polysaccharide Biosynthesis Protein SpsA, Chain A"/>
    <property type="match status" value="1"/>
</dbReference>
<dbReference type="SUPFAM" id="SSF53448">
    <property type="entry name" value="Nucleotide-diphospho-sugar transferases"/>
    <property type="match status" value="1"/>
</dbReference>
<reference evidence="2" key="1">
    <citation type="submission" date="2021-02" db="EMBL/GenBank/DDBJ databases">
        <authorList>
            <person name="Nowell W R."/>
        </authorList>
    </citation>
    <scope>NUCLEOTIDE SEQUENCE</scope>
</reference>
<evidence type="ECO:0000313" key="4">
    <source>
        <dbReference type="Proteomes" id="UP000663829"/>
    </source>
</evidence>
<dbReference type="AlphaFoldDB" id="A0A814ZCE9"/>
<keyword evidence="4" id="KW-1185">Reference proteome</keyword>
<organism evidence="2 4">
    <name type="scientific">Didymodactylos carnosus</name>
    <dbReference type="NCBI Taxonomy" id="1234261"/>
    <lineage>
        <taxon>Eukaryota</taxon>
        <taxon>Metazoa</taxon>
        <taxon>Spiralia</taxon>
        <taxon>Gnathifera</taxon>
        <taxon>Rotifera</taxon>
        <taxon>Eurotatoria</taxon>
        <taxon>Bdelloidea</taxon>
        <taxon>Philodinida</taxon>
        <taxon>Philodinidae</taxon>
        <taxon>Didymodactylos</taxon>
    </lineage>
</organism>
<dbReference type="InterPro" id="IPR029044">
    <property type="entry name" value="Nucleotide-diphossugar_trans"/>
</dbReference>
<dbReference type="EMBL" id="CAJNOQ010010072">
    <property type="protein sequence ID" value="CAF1241970.1"/>
    <property type="molecule type" value="Genomic_DNA"/>
</dbReference>
<keyword evidence="1" id="KW-1133">Transmembrane helix</keyword>
<gene>
    <name evidence="2" type="ORF">GPM918_LOCUS25702</name>
    <name evidence="3" type="ORF">SRO942_LOCUS25732</name>
</gene>
<keyword evidence="1" id="KW-0472">Membrane</keyword>
<evidence type="ECO:0000313" key="2">
    <source>
        <dbReference type="EMBL" id="CAF1241970.1"/>
    </source>
</evidence>
<evidence type="ECO:0000256" key="1">
    <source>
        <dbReference type="SAM" id="Phobius"/>
    </source>
</evidence>
<accession>A0A814ZCE9</accession>
<name>A0A814ZCE9_9BILA</name>
<protein>
    <submittedName>
        <fullName evidence="2">Uncharacterized protein</fullName>
    </submittedName>
</protein>
<sequence>MDFSLAKIRYAFECIMNQKRFVIFFILLAINLCVVLWTTAFTFLRCKDFTSTTFISRNNSFIDEENQNESLPKQQNISLARLRECFVVVTVCARNVEQHIPLFQQNIKQIVSVFKDYRILFGESDSSDETLTSLQKWAANDAEHIIVEAYGNMLKYISDRAVRIAYCRNHLLETARKNGWLAKAAYYLVLDVDVNANNILTLQNFLTNFEYDLSDWDVMTASQVMGYYDIWALRTKKVVNYDCWKMVGYIEIS</sequence>
<dbReference type="Proteomes" id="UP000663829">
    <property type="component" value="Unassembled WGS sequence"/>
</dbReference>